<evidence type="ECO:0000313" key="6">
    <source>
        <dbReference type="Proteomes" id="UP000294063"/>
    </source>
</evidence>
<keyword evidence="7" id="KW-1185">Reference proteome</keyword>
<organism evidence="2 5">
    <name type="scientific">Aliivibrio finisterrensis</name>
    <dbReference type="NCBI Taxonomy" id="511998"/>
    <lineage>
        <taxon>Bacteria</taxon>
        <taxon>Pseudomonadati</taxon>
        <taxon>Pseudomonadota</taxon>
        <taxon>Gammaproteobacteria</taxon>
        <taxon>Vibrionales</taxon>
        <taxon>Vibrionaceae</taxon>
        <taxon>Aliivibrio</taxon>
    </lineage>
</organism>
<evidence type="ECO:0000256" key="1">
    <source>
        <dbReference type="SAM" id="SignalP"/>
    </source>
</evidence>
<dbReference type="PROSITE" id="PS51257">
    <property type="entry name" value="PROKAR_LIPOPROTEIN"/>
    <property type="match status" value="1"/>
</dbReference>
<dbReference type="Proteomes" id="UP000294166">
    <property type="component" value="Unassembled WGS sequence"/>
</dbReference>
<dbReference type="AlphaFoldDB" id="A0A4Q5KN74"/>
<sequence length="198" mass="20879">MKKILALSVVAMALVGCQSTQQPVAPQAQVHECTFYGDATKPAPAWICSPEANREEYIRAAVGFSGNTAGGIAHQKNLAILQAKKELADQVKSEIITKAKSKTGTLGVEGSVGGSQATTVEMEAIANVELIGVEIIRSMRGADGYFYVHVGLPRQVFAQNVENVVEQAHQNNAGLSATTSPADNKKLADDIAKALEGM</sequence>
<dbReference type="EMBL" id="SEZK01000001">
    <property type="protein sequence ID" value="RYU54790.1"/>
    <property type="molecule type" value="Genomic_DNA"/>
</dbReference>
<feature type="signal peptide" evidence="1">
    <location>
        <begin position="1"/>
        <end position="21"/>
    </location>
</feature>
<dbReference type="EMBL" id="SEZJ01000002">
    <property type="protein sequence ID" value="RYU47988.1"/>
    <property type="molecule type" value="Genomic_DNA"/>
</dbReference>
<name>A0A4Q5KN74_9GAMM</name>
<evidence type="ECO:0000313" key="5">
    <source>
        <dbReference type="Proteomes" id="UP000293465"/>
    </source>
</evidence>
<dbReference type="EMBL" id="SEZN01000002">
    <property type="protein sequence ID" value="RYU66826.1"/>
    <property type="molecule type" value="Genomic_DNA"/>
</dbReference>
<dbReference type="Proteomes" id="UP000294063">
    <property type="component" value="Unassembled WGS sequence"/>
</dbReference>
<dbReference type="OrthoDB" id="5825119at2"/>
<dbReference type="Proteomes" id="UP000293465">
    <property type="component" value="Unassembled WGS sequence"/>
</dbReference>
<dbReference type="GeneID" id="56273933"/>
<keyword evidence="1" id="KW-0732">Signal</keyword>
<reference evidence="5 6" key="1">
    <citation type="submission" date="2019-02" db="EMBL/GenBank/DDBJ databases">
        <title>Genome sequences of Aliivibrio finisterrensis strains from farmed Atlantic salmon.</title>
        <authorList>
            <person name="Bowman J.P."/>
        </authorList>
    </citation>
    <scope>NUCLEOTIDE SEQUENCE [LARGE SCALE GENOMIC DNA]</scope>
    <source>
        <strain evidence="4 7">A21</strain>
        <strain evidence="2 5">A32</strain>
        <strain evidence="3 6">A46</strain>
    </source>
</reference>
<proteinExistence type="predicted"/>
<evidence type="ECO:0000313" key="2">
    <source>
        <dbReference type="EMBL" id="RYU47988.1"/>
    </source>
</evidence>
<evidence type="ECO:0000313" key="7">
    <source>
        <dbReference type="Proteomes" id="UP000294166"/>
    </source>
</evidence>
<evidence type="ECO:0000313" key="3">
    <source>
        <dbReference type="EMBL" id="RYU54790.1"/>
    </source>
</evidence>
<accession>A0A4Q5KN74</accession>
<feature type="chain" id="PRO_5044608258" description="LPP20 family lipoprotein" evidence="1">
    <location>
        <begin position="22"/>
        <end position="198"/>
    </location>
</feature>
<evidence type="ECO:0000313" key="4">
    <source>
        <dbReference type="EMBL" id="RYU66826.1"/>
    </source>
</evidence>
<comment type="caution">
    <text evidence="2">The sequence shown here is derived from an EMBL/GenBank/DDBJ whole genome shotgun (WGS) entry which is preliminary data.</text>
</comment>
<gene>
    <name evidence="2" type="ORF">ERW49_02730</name>
    <name evidence="4" type="ORF">ERW53_01525</name>
    <name evidence="3" type="ORF">ERW57_00645</name>
</gene>
<evidence type="ECO:0008006" key="8">
    <source>
        <dbReference type="Google" id="ProtNLM"/>
    </source>
</evidence>
<protein>
    <recommendedName>
        <fullName evidence="8">LPP20 family lipoprotein</fullName>
    </recommendedName>
</protein>
<dbReference type="RefSeq" id="WP_130043566.1">
    <property type="nucleotide sequence ID" value="NZ_SEZJ01000002.1"/>
</dbReference>